<dbReference type="AlphaFoldDB" id="A0A3N9X1Y6"/>
<proteinExistence type="inferred from homology"/>
<dbReference type="Gene3D" id="3.40.190.10">
    <property type="entry name" value="Periplasmic binding protein-like II"/>
    <property type="match status" value="2"/>
</dbReference>
<evidence type="ECO:0000256" key="1">
    <source>
        <dbReference type="ARBA" id="ARBA00004196"/>
    </source>
</evidence>
<evidence type="ECO:0000256" key="4">
    <source>
        <dbReference type="ARBA" id="ARBA00022729"/>
    </source>
</evidence>
<name>A0A3N9X1Y6_9ACTN</name>
<dbReference type="EMBL" id="QGSZ01000224">
    <property type="protein sequence ID" value="RQX01393.1"/>
    <property type="molecule type" value="Genomic_DNA"/>
</dbReference>
<dbReference type="Proteomes" id="UP000282312">
    <property type="component" value="Unassembled WGS sequence"/>
</dbReference>
<evidence type="ECO:0000313" key="6">
    <source>
        <dbReference type="Proteomes" id="UP000282312"/>
    </source>
</evidence>
<dbReference type="SUPFAM" id="SSF53850">
    <property type="entry name" value="Periplasmic binding protein-like II"/>
    <property type="match status" value="1"/>
</dbReference>
<dbReference type="InterPro" id="IPR006059">
    <property type="entry name" value="SBP"/>
</dbReference>
<comment type="similarity">
    <text evidence="2">Belongs to the bacterial solute-binding protein 1 family.</text>
</comment>
<evidence type="ECO:0000313" key="5">
    <source>
        <dbReference type="EMBL" id="RQX01393.1"/>
    </source>
</evidence>
<dbReference type="GO" id="GO:0030313">
    <property type="term" value="C:cell envelope"/>
    <property type="evidence" value="ECO:0007669"/>
    <property type="project" value="UniProtKB-SubCell"/>
</dbReference>
<evidence type="ECO:0000256" key="2">
    <source>
        <dbReference type="ARBA" id="ARBA00008520"/>
    </source>
</evidence>
<protein>
    <submittedName>
        <fullName evidence="5">Phosphate ABC transporter</fullName>
    </submittedName>
</protein>
<dbReference type="OrthoDB" id="9780991at2"/>
<keyword evidence="6" id="KW-1185">Reference proteome</keyword>
<sequence length="446" mass="48953">MTQQPKTKINVWLTDPASWATNETDIAVSAASEFNEAHPEYQVEINRHDFRTMPAEVARAAEHGETPDIAEYHFTATRAAMDMLGPDGNPLFTPVGRAIAGRSEILGERVVLDDMVPAARDYFRYQGELMAIPRTASGIVLYANMDLLAKAGITEPPRTWLEVTAACEALAKLPGPMHGIAWPNFYWVFLQSVAQQGGLITDRDNGRSGRAEKVNLASAEMMNYVRWWQGLHRDGHYLYTGELLDFAGGYAAFEEQRIGLFLSSSVDASHLLDRGERHGFTVAVSPMPYNDDVPLAGNMMGGFALWLAAGLSQVKQDGALAFIQYLNRPSNAAEWAKRHHRIPISRAAVDVLHEEGWYRDNPRLRVAGEQLEAADGSPAALGPLLGGQAGIMGEITSAMHDVLTNGAEPHARFAEATRRAQQILDAYNSYCDGPPRRTPNDLAVSL</sequence>
<gene>
    <name evidence="5" type="ORF">DLJ59_18385</name>
</gene>
<dbReference type="PANTHER" id="PTHR43649">
    <property type="entry name" value="ARABINOSE-BINDING PROTEIN-RELATED"/>
    <property type="match status" value="1"/>
</dbReference>
<evidence type="ECO:0000256" key="3">
    <source>
        <dbReference type="ARBA" id="ARBA00022448"/>
    </source>
</evidence>
<dbReference type="Pfam" id="PF13416">
    <property type="entry name" value="SBP_bac_8"/>
    <property type="match status" value="1"/>
</dbReference>
<reference evidence="5 6" key="1">
    <citation type="submission" date="2018-05" db="EMBL/GenBank/DDBJ databases">
        <title>Micromonospora from Atacama Desert.</title>
        <authorList>
            <person name="Carro L."/>
            <person name="Goodfellow M."/>
            <person name="Klenk H.-P."/>
        </authorList>
    </citation>
    <scope>NUCLEOTIDE SEQUENCE [LARGE SCALE GENOMIC DNA]</scope>
    <source>
        <strain evidence="5 6">LB39</strain>
    </source>
</reference>
<accession>A0A3N9X1Y6</accession>
<dbReference type="InterPro" id="IPR050490">
    <property type="entry name" value="Bact_solute-bd_prot1"/>
</dbReference>
<dbReference type="PANTHER" id="PTHR43649:SF31">
    <property type="entry name" value="SN-GLYCEROL-3-PHOSPHATE-BINDING PERIPLASMIC PROTEIN UGPB"/>
    <property type="match status" value="1"/>
</dbReference>
<keyword evidence="4" id="KW-0732">Signal</keyword>
<keyword evidence="3" id="KW-0813">Transport</keyword>
<comment type="caution">
    <text evidence="5">The sequence shown here is derived from an EMBL/GenBank/DDBJ whole genome shotgun (WGS) entry which is preliminary data.</text>
</comment>
<comment type="subcellular location">
    <subcellularLocation>
        <location evidence="1">Cell envelope</location>
    </subcellularLocation>
</comment>
<dbReference type="RefSeq" id="WP_124773866.1">
    <property type="nucleotide sequence ID" value="NZ_QGSZ01000224.1"/>
</dbReference>
<organism evidence="5 6">
    <name type="scientific">Micromonospora inaquosa</name>
    <dbReference type="NCBI Taxonomy" id="2203716"/>
    <lineage>
        <taxon>Bacteria</taxon>
        <taxon>Bacillati</taxon>
        <taxon>Actinomycetota</taxon>
        <taxon>Actinomycetes</taxon>
        <taxon>Micromonosporales</taxon>
        <taxon>Micromonosporaceae</taxon>
        <taxon>Micromonospora</taxon>
    </lineage>
</organism>